<organism evidence="1">
    <name type="scientific">uncultured Campylobacterales bacterium</name>
    <dbReference type="NCBI Taxonomy" id="352960"/>
    <lineage>
        <taxon>Bacteria</taxon>
        <taxon>Pseudomonadati</taxon>
        <taxon>Campylobacterota</taxon>
        <taxon>Epsilonproteobacteria</taxon>
        <taxon>Campylobacterales</taxon>
        <taxon>environmental samples</taxon>
    </lineage>
</organism>
<reference evidence="1" key="1">
    <citation type="submission" date="2020-01" db="EMBL/GenBank/DDBJ databases">
        <authorList>
            <person name="Meier V. D."/>
            <person name="Meier V D."/>
        </authorList>
    </citation>
    <scope>NUCLEOTIDE SEQUENCE</scope>
    <source>
        <strain evidence="1">HLG_WM_MAG_12</strain>
    </source>
</reference>
<protein>
    <submittedName>
        <fullName evidence="1">Uncharacterized protein</fullName>
    </submittedName>
</protein>
<dbReference type="Gene3D" id="2.60.40.3680">
    <property type="match status" value="1"/>
</dbReference>
<proteinExistence type="predicted"/>
<name>A0A6S6TF12_9BACT</name>
<dbReference type="EMBL" id="CACVAW010000057">
    <property type="protein sequence ID" value="CAA6813644.1"/>
    <property type="molecule type" value="Genomic_DNA"/>
</dbReference>
<accession>A0A6S6TF12</accession>
<dbReference type="AlphaFoldDB" id="A0A6S6TF12"/>
<evidence type="ECO:0000313" key="1">
    <source>
        <dbReference type="EMBL" id="CAA6813644.1"/>
    </source>
</evidence>
<gene>
    <name evidence="1" type="ORF">HELGO_WM23252</name>
</gene>
<sequence>MKYLIVSLVLLTKIGFANIGVFSGNGFSLEFKKNNNIALLNEEVIVTPTRGEVLFNGTFSGMDKVKYKCKFTLKNKNKNSIRVKVAFPLNSDQVELKEQIPKSKMELISFYNFIAQDKYQVFDVKYKKETKNKEYKNLFIWDIDFNPNETKEVYISYSMPISMNVISAGLKLSNNSSYKKDWYVLLQRSIIEYFGYVTKTALTWCDDTKSAFFQINSKYFEEYLKNRPFMEISSQNLVEKTMKKFASWNSPVIFRDIIGFEFQDSNSSLIYSTTRAEDFKKGFIVRYYILNLPRDVYSLESLIESLRLKGFNTKEDIEDLTDILKEFNSIKTKNKNIKTFLENQVWYKKETQFKIPDEVFDYLDNL</sequence>